<dbReference type="SUPFAM" id="SSF53448">
    <property type="entry name" value="Nucleotide-diphospho-sugar transferases"/>
    <property type="match status" value="1"/>
</dbReference>
<dbReference type="CDD" id="cd04196">
    <property type="entry name" value="GT_2_like_d"/>
    <property type="match status" value="1"/>
</dbReference>
<feature type="domain" description="Glycosyltransferase 2-like" evidence="1">
    <location>
        <begin position="7"/>
        <end position="166"/>
    </location>
</feature>
<dbReference type="RefSeq" id="WP_232979739.1">
    <property type="nucleotide sequence ID" value="NZ_CP030250.1"/>
</dbReference>
<proteinExistence type="predicted"/>
<organism evidence="2">
    <name type="scientific">Streptococcus thermophilus</name>
    <dbReference type="NCBI Taxonomy" id="1308"/>
    <lineage>
        <taxon>Bacteria</taxon>
        <taxon>Bacillati</taxon>
        <taxon>Bacillota</taxon>
        <taxon>Bacilli</taxon>
        <taxon>Lactobacillales</taxon>
        <taxon>Streptococcaceae</taxon>
        <taxon>Streptococcus</taxon>
    </lineage>
</organism>
<dbReference type="InterPro" id="IPR029044">
    <property type="entry name" value="Nucleotide-diphossugar_trans"/>
</dbReference>
<sequence>MKPKILVLMATYNGGKYLREQLDSVFLQKNVDITVLVRDDGSIDNTCAILDEYSKRYNLIWYSGQHLNVANGFYNLMEEAVKMDFDYFAFCDQDDVWDTDKLSIGVSAICSFNEPALYYCGQRLADGNLNFIANHELNTERTLHTRFILSDFAGCTGVFNKSLLKEVVSYRPKYMLMHDTWILKVCLALGGQVIIDTRPHMYYRQHGGNTVGLGRSLSAYFKQVKQYITEYKVEPQMKELLLGYGDRIISEYAVIANACCNYKTDREARTFLLNRNNVDFCTMGLNITFKLKVLLNKL</sequence>
<keyword evidence="2" id="KW-0808">Transferase</keyword>
<dbReference type="PANTHER" id="PTHR22916">
    <property type="entry name" value="GLYCOSYLTRANSFERASE"/>
    <property type="match status" value="1"/>
</dbReference>
<protein>
    <submittedName>
        <fullName evidence="2">Alpha-L-Rha alpha-1,3-L-rhamnosyltransferase</fullName>
    </submittedName>
</protein>
<dbReference type="AlphaFoldDB" id="A0A4Y5FQS9"/>
<reference evidence="2" key="1">
    <citation type="journal article" date="2019" name="Sci. Rep.">
        <title>A comparative genomics approach for identifying host-range determinants in Streptococcus thermophilus bacteriophages.</title>
        <authorList>
            <person name="Szymczak P."/>
            <person name="Rau M.H."/>
            <person name="Monteiro J.M."/>
            <person name="Pinho M.G."/>
            <person name="Filipe S.R."/>
            <person name="Vogensen F.K."/>
            <person name="Zeidan A.A."/>
            <person name="Janzen T."/>
        </authorList>
    </citation>
    <scope>NUCLEOTIDE SEQUENCE</scope>
    <source>
        <strain evidence="2">STCH_06_eps</strain>
    </source>
</reference>
<name>A0A4Y5FQS9_STRTR</name>
<dbReference type="PANTHER" id="PTHR22916:SF3">
    <property type="entry name" value="UDP-GLCNAC:BETAGAL BETA-1,3-N-ACETYLGLUCOSAMINYLTRANSFERASE-LIKE PROTEIN 1"/>
    <property type="match status" value="1"/>
</dbReference>
<accession>A0A4Y5FQS9</accession>
<dbReference type="InterPro" id="IPR001173">
    <property type="entry name" value="Glyco_trans_2-like"/>
</dbReference>
<gene>
    <name evidence="2" type="ORF">eps06_0010</name>
</gene>
<dbReference type="Pfam" id="PF00535">
    <property type="entry name" value="Glycos_transf_2"/>
    <property type="match status" value="1"/>
</dbReference>
<evidence type="ECO:0000259" key="1">
    <source>
        <dbReference type="Pfam" id="PF00535"/>
    </source>
</evidence>
<dbReference type="GO" id="GO:0016758">
    <property type="term" value="F:hexosyltransferase activity"/>
    <property type="evidence" value="ECO:0007669"/>
    <property type="project" value="UniProtKB-ARBA"/>
</dbReference>
<evidence type="ECO:0000313" key="2">
    <source>
        <dbReference type="EMBL" id="QBR99797.1"/>
    </source>
</evidence>
<dbReference type="EMBL" id="MK483540">
    <property type="protein sequence ID" value="QBR99797.1"/>
    <property type="molecule type" value="Genomic_DNA"/>
</dbReference>
<dbReference type="Gene3D" id="3.90.550.10">
    <property type="entry name" value="Spore Coat Polysaccharide Biosynthesis Protein SpsA, Chain A"/>
    <property type="match status" value="1"/>
</dbReference>